<feature type="non-terminal residue" evidence="1">
    <location>
        <position position="1"/>
    </location>
</feature>
<evidence type="ECO:0000313" key="2">
    <source>
        <dbReference type="Proteomes" id="UP000008553"/>
    </source>
</evidence>
<reference evidence="1 2" key="1">
    <citation type="journal article" date="2002" name="Nature">
        <title>Genome sequence and comparative analysis of the model rodent malaria parasite Plasmodium yoelii yoelii.</title>
        <authorList>
            <person name="Carlton J.M."/>
            <person name="Angiuoli S.V."/>
            <person name="Suh B.B."/>
            <person name="Kooij T.W."/>
            <person name="Pertea M."/>
            <person name="Silva J.C."/>
            <person name="Ermolaeva M.D."/>
            <person name="Allen J.E."/>
            <person name="Selengut J.D."/>
            <person name="Koo H.L."/>
            <person name="Peterson J.D."/>
            <person name="Pop M."/>
            <person name="Kosack D.S."/>
            <person name="Shumway M.F."/>
            <person name="Bidwell S.L."/>
            <person name="Shallom S.J."/>
            <person name="van Aken S.E."/>
            <person name="Riedmuller S.B."/>
            <person name="Feldblyum T.V."/>
            <person name="Cho J.K."/>
            <person name="Quackenbush J."/>
            <person name="Sedegah M."/>
            <person name="Shoaibi A."/>
            <person name="Cummings L.M."/>
            <person name="Florens L."/>
            <person name="Yates J.R."/>
            <person name="Raine J.D."/>
            <person name="Sinden R.E."/>
            <person name="Harris M.A."/>
            <person name="Cunningham D.A."/>
            <person name="Preiser P.R."/>
            <person name="Bergman L.W."/>
            <person name="Vaidya A.B."/>
            <person name="van Lin L.H."/>
            <person name="Janse C.J."/>
            <person name="Waters A.P."/>
            <person name="Smith H.O."/>
            <person name="White O.R."/>
            <person name="Salzberg S.L."/>
            <person name="Venter J.C."/>
            <person name="Fraser C.M."/>
            <person name="Hoffman S.L."/>
            <person name="Gardner M.J."/>
            <person name="Carucci D.J."/>
        </authorList>
    </citation>
    <scope>NUCLEOTIDE SEQUENCE [LARGE SCALE GENOMIC DNA]</scope>
    <source>
        <strain evidence="1 2">17XNL</strain>
    </source>
</reference>
<evidence type="ECO:0000313" key="1">
    <source>
        <dbReference type="EMBL" id="EAA19950.1"/>
    </source>
</evidence>
<keyword evidence="2" id="KW-1185">Reference proteome</keyword>
<comment type="caution">
    <text evidence="1">The sequence shown here is derived from an EMBL/GenBank/DDBJ whole genome shotgun (WGS) entry which is preliminary data.</text>
</comment>
<dbReference type="InParanoid" id="Q7R7U1"/>
<dbReference type="EMBL" id="AABL01002761">
    <property type="protein sequence ID" value="EAA19950.1"/>
    <property type="molecule type" value="Genomic_DNA"/>
</dbReference>
<accession>Q7R7U1</accession>
<gene>
    <name evidence="1" type="ORF">PY07487</name>
</gene>
<dbReference type="Proteomes" id="UP000008553">
    <property type="component" value="Unassembled WGS sequence"/>
</dbReference>
<dbReference type="AlphaFoldDB" id="Q7R7U1"/>
<proteinExistence type="predicted"/>
<dbReference type="PaxDb" id="73239-Q7R7U1"/>
<organism evidence="1 2">
    <name type="scientific">Plasmodium yoelii yoelii</name>
    <dbReference type="NCBI Taxonomy" id="73239"/>
    <lineage>
        <taxon>Eukaryota</taxon>
        <taxon>Sar</taxon>
        <taxon>Alveolata</taxon>
        <taxon>Apicomplexa</taxon>
        <taxon>Aconoidasida</taxon>
        <taxon>Haemosporida</taxon>
        <taxon>Plasmodiidae</taxon>
        <taxon>Plasmodium</taxon>
        <taxon>Plasmodium (Vinckeia)</taxon>
    </lineage>
</organism>
<protein>
    <submittedName>
        <fullName evidence="1">Uncharacterized protein</fullName>
    </submittedName>
</protein>
<name>Q7R7U1_PLAYO</name>
<sequence>KNNIVFSIIYKYKYICNSIHSELFYKF</sequence>